<dbReference type="InterPro" id="IPR036784">
    <property type="entry name" value="AK/P_DHK_N_sf"/>
</dbReference>
<dbReference type="GO" id="GO:0010906">
    <property type="term" value="P:regulation of glucose metabolic process"/>
    <property type="evidence" value="ECO:0007669"/>
    <property type="project" value="TreeGrafter"/>
</dbReference>
<evidence type="ECO:0000256" key="4">
    <source>
        <dbReference type="ARBA" id="ARBA00022777"/>
    </source>
</evidence>
<protein>
    <recommendedName>
        <fullName evidence="7">Protein-serine/threonine kinase</fullName>
        <ecNumber evidence="7">2.7.11.-</ecNumber>
    </recommendedName>
</protein>
<dbReference type="Pfam" id="PF10436">
    <property type="entry name" value="BCDHK_Adom3"/>
    <property type="match status" value="1"/>
</dbReference>
<dbReference type="GO" id="GO:0005524">
    <property type="term" value="F:ATP binding"/>
    <property type="evidence" value="ECO:0007669"/>
    <property type="project" value="UniProtKB-UniRule"/>
</dbReference>
<evidence type="ECO:0000256" key="3">
    <source>
        <dbReference type="ARBA" id="ARBA00022741"/>
    </source>
</evidence>
<comment type="subcellular location">
    <subcellularLocation>
        <location evidence="7">Mitochondrion matrix</location>
    </subcellularLocation>
</comment>
<proteinExistence type="inferred from homology"/>
<dbReference type="GO" id="GO:0005759">
    <property type="term" value="C:mitochondrial matrix"/>
    <property type="evidence" value="ECO:0007669"/>
    <property type="project" value="UniProtKB-SubCell"/>
</dbReference>
<dbReference type="SUPFAM" id="SSF55874">
    <property type="entry name" value="ATPase domain of HSP90 chaperone/DNA topoisomerase II/histidine kinase"/>
    <property type="match status" value="2"/>
</dbReference>
<evidence type="ECO:0000256" key="6">
    <source>
        <dbReference type="ARBA" id="ARBA00023128"/>
    </source>
</evidence>
<keyword evidence="10" id="KW-1185">Reference proteome</keyword>
<dbReference type="EMBL" id="JAWIZZ010000038">
    <property type="protein sequence ID" value="KAK5781228.1"/>
    <property type="molecule type" value="Genomic_DNA"/>
</dbReference>
<reference evidence="10" key="1">
    <citation type="submission" date="2023-07" db="EMBL/GenBank/DDBJ databases">
        <title>A draft genome of Kazachstania heterogenica Y-27499.</title>
        <authorList>
            <person name="Donic C."/>
            <person name="Kralova J.S."/>
            <person name="Fidel L."/>
            <person name="Ben-Dor S."/>
            <person name="Jung S."/>
        </authorList>
    </citation>
    <scope>NUCLEOTIDE SEQUENCE [LARGE SCALE GENOMIC DNA]</scope>
    <source>
        <strain evidence="10">Y27499</strain>
    </source>
</reference>
<dbReference type="Proteomes" id="UP001306508">
    <property type="component" value="Unassembled WGS sequence"/>
</dbReference>
<dbReference type="Gene3D" id="1.20.140.20">
    <property type="entry name" value="Alpha-ketoacid/pyruvate dehydrogenase kinase, N-terminal domain"/>
    <property type="match status" value="1"/>
</dbReference>
<keyword evidence="6 7" id="KW-0496">Mitochondrion</keyword>
<evidence type="ECO:0000313" key="9">
    <source>
        <dbReference type="EMBL" id="KAK5781228.1"/>
    </source>
</evidence>
<dbReference type="InterPro" id="IPR018955">
    <property type="entry name" value="BCDHK/PDK_N"/>
</dbReference>
<sequence>MSYVNCQKVFARYQHVKAPKNISQSVDFTKYSPIQPVKDGLAPYIYEIMKAFPNGSRYVNQQHYYHNQMTLIKEYASKRPHPVSLTQLAQYYDDYKGLTKNKIINSGRFVKEELAIRIAGKLLVLQNLPFDVVNNFHFAQVYESYYDIFERFRKFPAIKTLDDNLKFAEFTKKILQDFNCLNLPHLIMGALECSILDLYPADKMDALLSELLRARISRRLIVEEHLSVTANYMSGKKENTLVLGDIFQECSAMDYIMEASKTCEKFIKDVYFDDLPMPKLIVQGETDLKFYFLPSHLRYMLNEILRNIYEATVKNFIQKGLETPAPIIIRIIKNEESYIFKISDRAGGILHPNENIWSFSKSKERTKESLRNFHRLPGLQTVSLYDHIYQDKINTFESSGSDEETLKNYIMTKPYLRTSLEPISHWDLKRGSLKCQAPLLEMSQRSFRYKLGIGLAMCKVYAEYWNGELCLHSIPQYGVDTILKLGNLLTHTKKKQLDKV</sequence>
<organism evidence="9 10">
    <name type="scientific">Arxiozyma heterogenica</name>
    <dbReference type="NCBI Taxonomy" id="278026"/>
    <lineage>
        <taxon>Eukaryota</taxon>
        <taxon>Fungi</taxon>
        <taxon>Dikarya</taxon>
        <taxon>Ascomycota</taxon>
        <taxon>Saccharomycotina</taxon>
        <taxon>Saccharomycetes</taxon>
        <taxon>Saccharomycetales</taxon>
        <taxon>Saccharomycetaceae</taxon>
        <taxon>Arxiozyma</taxon>
    </lineage>
</organism>
<dbReference type="InterPro" id="IPR039028">
    <property type="entry name" value="BCKD/PDK"/>
</dbReference>
<feature type="domain" description="Branched-chain alpha-ketoacid dehydrogenase kinase/Pyruvate dehydrogenase kinase N-terminal" evidence="8">
    <location>
        <begin position="82"/>
        <end position="238"/>
    </location>
</feature>
<dbReference type="Gene3D" id="3.30.565.10">
    <property type="entry name" value="Histidine kinase-like ATPase, C-terminal domain"/>
    <property type="match status" value="1"/>
</dbReference>
<comment type="caution">
    <text evidence="9">The sequence shown here is derived from an EMBL/GenBank/DDBJ whole genome shotgun (WGS) entry which is preliminary data.</text>
</comment>
<name>A0AAN7WTR0_9SACH</name>
<keyword evidence="2 7" id="KW-0808">Transferase</keyword>
<dbReference type="GO" id="GO:0004740">
    <property type="term" value="F:pyruvate dehydrogenase (acetyl-transferring) kinase activity"/>
    <property type="evidence" value="ECO:0007669"/>
    <property type="project" value="TreeGrafter"/>
</dbReference>
<evidence type="ECO:0000259" key="8">
    <source>
        <dbReference type="Pfam" id="PF10436"/>
    </source>
</evidence>
<evidence type="ECO:0000256" key="1">
    <source>
        <dbReference type="ARBA" id="ARBA00006155"/>
    </source>
</evidence>
<gene>
    <name evidence="9" type="ORF">RI543_001628</name>
</gene>
<dbReference type="EC" id="2.7.11.-" evidence="7"/>
<dbReference type="InterPro" id="IPR036890">
    <property type="entry name" value="HATPase_C_sf"/>
</dbReference>
<evidence type="ECO:0000256" key="7">
    <source>
        <dbReference type="RuleBase" id="RU366032"/>
    </source>
</evidence>
<evidence type="ECO:0000256" key="5">
    <source>
        <dbReference type="ARBA" id="ARBA00022840"/>
    </source>
</evidence>
<dbReference type="PANTHER" id="PTHR11947">
    <property type="entry name" value="PYRUVATE DEHYDROGENASE KINASE"/>
    <property type="match status" value="1"/>
</dbReference>
<keyword evidence="4 7" id="KW-0418">Kinase</keyword>
<keyword evidence="3 7" id="KW-0547">Nucleotide-binding</keyword>
<keyword evidence="5 7" id="KW-0067">ATP-binding</keyword>
<evidence type="ECO:0000256" key="2">
    <source>
        <dbReference type="ARBA" id="ARBA00022679"/>
    </source>
</evidence>
<comment type="similarity">
    <text evidence="1 7">Belongs to the PDK/BCKDK protein kinase family.</text>
</comment>
<accession>A0AAN7WTR0</accession>
<dbReference type="AlphaFoldDB" id="A0AAN7WTR0"/>
<dbReference type="SUPFAM" id="SSF69012">
    <property type="entry name" value="alpha-ketoacid dehydrogenase kinase, N-terminal domain"/>
    <property type="match status" value="1"/>
</dbReference>
<evidence type="ECO:0000313" key="10">
    <source>
        <dbReference type="Proteomes" id="UP001306508"/>
    </source>
</evidence>
<dbReference type="PANTHER" id="PTHR11947:SF25">
    <property type="entry name" value="[PYRUVATE DEHYDROGENASE (ACETYL-TRANSFERRING)] KINASE 2, MITOCHONDRIAL"/>
    <property type="match status" value="1"/>
</dbReference>